<dbReference type="SUPFAM" id="SSF52833">
    <property type="entry name" value="Thioredoxin-like"/>
    <property type="match status" value="1"/>
</dbReference>
<organism evidence="3 4">
    <name type="scientific">Effrenium voratum</name>
    <dbReference type="NCBI Taxonomy" id="2562239"/>
    <lineage>
        <taxon>Eukaryota</taxon>
        <taxon>Sar</taxon>
        <taxon>Alveolata</taxon>
        <taxon>Dinophyceae</taxon>
        <taxon>Suessiales</taxon>
        <taxon>Symbiodiniaceae</taxon>
        <taxon>Effrenium</taxon>
    </lineage>
</organism>
<dbReference type="InterPro" id="IPR010987">
    <property type="entry name" value="Glutathione-S-Trfase_C-like"/>
</dbReference>
<name>A0AA36IU26_9DINO</name>
<dbReference type="PANTHER" id="PTHR11571:SF150">
    <property type="entry name" value="GLUTATHIONE S-TRANSFERASE"/>
    <property type="match status" value="1"/>
</dbReference>
<dbReference type="GO" id="GO:0004364">
    <property type="term" value="F:glutathione transferase activity"/>
    <property type="evidence" value="ECO:0007669"/>
    <property type="project" value="TreeGrafter"/>
</dbReference>
<dbReference type="GO" id="GO:0006749">
    <property type="term" value="P:glutathione metabolic process"/>
    <property type="evidence" value="ECO:0007669"/>
    <property type="project" value="TreeGrafter"/>
</dbReference>
<dbReference type="PROSITE" id="PS50404">
    <property type="entry name" value="GST_NTER"/>
    <property type="match status" value="1"/>
</dbReference>
<dbReference type="SFLD" id="SFLDG00363">
    <property type="entry name" value="AMPS_(cytGST):_Alpha-__Mu-__Pi"/>
    <property type="match status" value="1"/>
</dbReference>
<dbReference type="AlphaFoldDB" id="A0AA36IU26"/>
<dbReference type="InterPro" id="IPR036282">
    <property type="entry name" value="Glutathione-S-Trfase_C_sf"/>
</dbReference>
<dbReference type="InterPro" id="IPR036249">
    <property type="entry name" value="Thioredoxin-like_sf"/>
</dbReference>
<evidence type="ECO:0000259" key="1">
    <source>
        <dbReference type="PROSITE" id="PS50404"/>
    </source>
</evidence>
<dbReference type="Proteomes" id="UP001178507">
    <property type="component" value="Unassembled WGS sequence"/>
</dbReference>
<dbReference type="InterPro" id="IPR050213">
    <property type="entry name" value="GST_superfamily"/>
</dbReference>
<dbReference type="Pfam" id="PF02798">
    <property type="entry name" value="GST_N"/>
    <property type="match status" value="1"/>
</dbReference>
<dbReference type="Gene3D" id="3.40.30.10">
    <property type="entry name" value="Glutaredoxin"/>
    <property type="match status" value="1"/>
</dbReference>
<proteinExistence type="predicted"/>
<dbReference type="SFLD" id="SFLDG01205">
    <property type="entry name" value="AMPS.1"/>
    <property type="match status" value="1"/>
</dbReference>
<dbReference type="EMBL" id="CAUJNA010002580">
    <property type="protein sequence ID" value="CAJ1393539.1"/>
    <property type="molecule type" value="Genomic_DNA"/>
</dbReference>
<reference evidence="3" key="1">
    <citation type="submission" date="2023-08" db="EMBL/GenBank/DDBJ databases">
        <authorList>
            <person name="Chen Y."/>
            <person name="Shah S."/>
            <person name="Dougan E. K."/>
            <person name="Thang M."/>
            <person name="Chan C."/>
        </authorList>
    </citation>
    <scope>NUCLEOTIDE SEQUENCE</scope>
</reference>
<evidence type="ECO:0000313" key="4">
    <source>
        <dbReference type="Proteomes" id="UP001178507"/>
    </source>
</evidence>
<dbReference type="SUPFAM" id="SSF47616">
    <property type="entry name" value="GST C-terminal domain-like"/>
    <property type="match status" value="1"/>
</dbReference>
<comment type="caution">
    <text evidence="3">The sequence shown here is derived from an EMBL/GenBank/DDBJ whole genome shotgun (WGS) entry which is preliminary data.</text>
</comment>
<accession>A0AA36IU26</accession>
<keyword evidence="4" id="KW-1185">Reference proteome</keyword>
<feature type="domain" description="GST N-terminal" evidence="1">
    <location>
        <begin position="2"/>
        <end position="96"/>
    </location>
</feature>
<feature type="domain" description="GST C-terminal" evidence="2">
    <location>
        <begin position="98"/>
        <end position="226"/>
    </location>
</feature>
<dbReference type="Pfam" id="PF14497">
    <property type="entry name" value="GST_C_3"/>
    <property type="match status" value="1"/>
</dbReference>
<evidence type="ECO:0008006" key="5">
    <source>
        <dbReference type="Google" id="ProtNLM"/>
    </source>
</evidence>
<evidence type="ECO:0000259" key="2">
    <source>
        <dbReference type="PROSITE" id="PS50405"/>
    </source>
</evidence>
<dbReference type="PROSITE" id="PS50405">
    <property type="entry name" value="GST_CTER"/>
    <property type="match status" value="1"/>
</dbReference>
<dbReference type="InterPro" id="IPR004045">
    <property type="entry name" value="Glutathione_S-Trfase_N"/>
</dbReference>
<gene>
    <name evidence="3" type="ORF">EVOR1521_LOCUS18381</name>
</gene>
<dbReference type="SFLD" id="SFLDS00019">
    <property type="entry name" value="Glutathione_Transferase_(cytos"/>
    <property type="match status" value="1"/>
</dbReference>
<dbReference type="PANTHER" id="PTHR11571">
    <property type="entry name" value="GLUTATHIONE S-TRANSFERASE"/>
    <property type="match status" value="1"/>
</dbReference>
<evidence type="ECO:0000313" key="3">
    <source>
        <dbReference type="EMBL" id="CAJ1393539.1"/>
    </source>
</evidence>
<dbReference type="Gene3D" id="1.20.1050.10">
    <property type="match status" value="1"/>
</dbReference>
<sequence length="226" mass="24647">MPTYKLTYFDIRGLAENTRILFALGQQSFEDVRLSFSFGVPGDFSTIQRPEFDAMKAAGALDSSLGKVPLLEVDGAKIGQSKAIERFVASSLGLMGSSPVEAAQIDQLGETVRDIKDAYQKVRAIQGDEEKKKGMDKWFAEDLPNWCKLAEKSLPASSGPCLVGAKASLADVLFYTLLLAPGCFFDNTEGAKAAFQDCPKMKAALEAMDALPQLKEYLAKRKETPF</sequence>
<dbReference type="InterPro" id="IPR004046">
    <property type="entry name" value="GST_C"/>
</dbReference>
<protein>
    <recommendedName>
        <fullName evidence="5">Glutathione S-transferase</fullName>
    </recommendedName>
</protein>
<dbReference type="CDD" id="cd03039">
    <property type="entry name" value="GST_N_Sigma_like"/>
    <property type="match status" value="1"/>
</dbReference>
<dbReference type="InterPro" id="IPR040079">
    <property type="entry name" value="Glutathione_S-Trfase"/>
</dbReference>